<dbReference type="EMBL" id="NMUH01000295">
    <property type="protein sequence ID" value="MQL76368.1"/>
    <property type="molecule type" value="Genomic_DNA"/>
</dbReference>
<evidence type="ECO:0000313" key="4">
    <source>
        <dbReference type="EMBL" id="MQL76368.1"/>
    </source>
</evidence>
<keyword evidence="5" id="KW-1185">Reference proteome</keyword>
<keyword evidence="1" id="KW-0479">Metal-binding</keyword>
<dbReference type="Proteomes" id="UP000652761">
    <property type="component" value="Unassembled WGS sequence"/>
</dbReference>
<gene>
    <name evidence="4" type="ORF">Taro_008763</name>
</gene>
<evidence type="ECO:0000313" key="5">
    <source>
        <dbReference type="Proteomes" id="UP000652761"/>
    </source>
</evidence>
<dbReference type="InterPro" id="IPR036875">
    <property type="entry name" value="Znf_CCHC_sf"/>
</dbReference>
<evidence type="ECO:0000259" key="3">
    <source>
        <dbReference type="PROSITE" id="PS50158"/>
    </source>
</evidence>
<evidence type="ECO:0000256" key="1">
    <source>
        <dbReference type="PROSITE-ProRule" id="PRU00047"/>
    </source>
</evidence>
<feature type="compositionally biased region" description="Basic residues" evidence="2">
    <location>
        <begin position="116"/>
        <end position="126"/>
    </location>
</feature>
<dbReference type="Pfam" id="PF00098">
    <property type="entry name" value="zf-CCHC"/>
    <property type="match status" value="1"/>
</dbReference>
<feature type="region of interest" description="Disordered" evidence="2">
    <location>
        <begin position="1"/>
        <end position="98"/>
    </location>
</feature>
<dbReference type="GO" id="GO:0003676">
    <property type="term" value="F:nucleic acid binding"/>
    <property type="evidence" value="ECO:0007669"/>
    <property type="project" value="InterPro"/>
</dbReference>
<dbReference type="AlphaFoldDB" id="A0A843TY55"/>
<comment type="caution">
    <text evidence="4">The sequence shown here is derived from an EMBL/GenBank/DDBJ whole genome shotgun (WGS) entry which is preliminary data.</text>
</comment>
<accession>A0A843TY55</accession>
<name>A0A843TY55_COLES</name>
<protein>
    <recommendedName>
        <fullName evidence="3">CCHC-type domain-containing protein</fullName>
    </recommendedName>
</protein>
<feature type="compositionally biased region" description="Basic and acidic residues" evidence="2">
    <location>
        <begin position="73"/>
        <end position="83"/>
    </location>
</feature>
<organism evidence="4 5">
    <name type="scientific">Colocasia esculenta</name>
    <name type="common">Wild taro</name>
    <name type="synonym">Arum esculentum</name>
    <dbReference type="NCBI Taxonomy" id="4460"/>
    <lineage>
        <taxon>Eukaryota</taxon>
        <taxon>Viridiplantae</taxon>
        <taxon>Streptophyta</taxon>
        <taxon>Embryophyta</taxon>
        <taxon>Tracheophyta</taxon>
        <taxon>Spermatophyta</taxon>
        <taxon>Magnoliopsida</taxon>
        <taxon>Liliopsida</taxon>
        <taxon>Araceae</taxon>
        <taxon>Aroideae</taxon>
        <taxon>Colocasieae</taxon>
        <taxon>Colocasia</taxon>
    </lineage>
</organism>
<reference evidence="4" key="1">
    <citation type="submission" date="2017-07" db="EMBL/GenBank/DDBJ databases">
        <title>Taro Niue Genome Assembly and Annotation.</title>
        <authorList>
            <person name="Atibalentja N."/>
            <person name="Keating K."/>
            <person name="Fields C.J."/>
        </authorList>
    </citation>
    <scope>NUCLEOTIDE SEQUENCE</scope>
    <source>
        <strain evidence="4">Niue_2</strain>
        <tissue evidence="4">Leaf</tissue>
    </source>
</reference>
<feature type="domain" description="CCHC-type" evidence="3">
    <location>
        <begin position="142"/>
        <end position="157"/>
    </location>
</feature>
<keyword evidence="1" id="KW-0863">Zinc-finger</keyword>
<feature type="compositionally biased region" description="Low complexity" evidence="2">
    <location>
        <begin position="7"/>
        <end position="17"/>
    </location>
</feature>
<sequence>MVGLGRRGQFQSSSRRSPASPFLTASLFAAPEPLREARHGTVVRPDYGVAAGRAPGGGDRAVGETSQQRQGGHRAEETGRTEEKSEDEDGSKDSEDEEALLSRRLLRILAKKRYQSGRRHFKKGKDLRKSKGKELKKSEPICYECKKPGHIKAECPKLKKTEFRKKDNAKKFRKYKKKAMAAAWDNDSDSDSELPSEDDEQLLFSCRSEDRKKVLSHFSRTAVDATEEGDAKKKRALPERRDIKPIAAGSPVAISCLFFGSCRGEFRGRDLVMPCLDDASSVGPLTCEHRGLTRAAFRGPP</sequence>
<proteinExistence type="predicted"/>
<feature type="region of interest" description="Disordered" evidence="2">
    <location>
        <begin position="116"/>
        <end position="136"/>
    </location>
</feature>
<dbReference type="Gene3D" id="4.10.60.10">
    <property type="entry name" value="Zinc finger, CCHC-type"/>
    <property type="match status" value="1"/>
</dbReference>
<dbReference type="PROSITE" id="PS50158">
    <property type="entry name" value="ZF_CCHC"/>
    <property type="match status" value="1"/>
</dbReference>
<feature type="compositionally biased region" description="Basic and acidic residues" evidence="2">
    <location>
        <begin position="127"/>
        <end position="136"/>
    </location>
</feature>
<dbReference type="SUPFAM" id="SSF57756">
    <property type="entry name" value="Retrovirus zinc finger-like domains"/>
    <property type="match status" value="1"/>
</dbReference>
<dbReference type="GO" id="GO:0008270">
    <property type="term" value="F:zinc ion binding"/>
    <property type="evidence" value="ECO:0007669"/>
    <property type="project" value="UniProtKB-KW"/>
</dbReference>
<dbReference type="SMART" id="SM00343">
    <property type="entry name" value="ZnF_C2HC"/>
    <property type="match status" value="1"/>
</dbReference>
<evidence type="ECO:0000256" key="2">
    <source>
        <dbReference type="SAM" id="MobiDB-lite"/>
    </source>
</evidence>
<keyword evidence="1" id="KW-0862">Zinc</keyword>
<feature type="compositionally biased region" description="Acidic residues" evidence="2">
    <location>
        <begin position="84"/>
        <end position="98"/>
    </location>
</feature>
<dbReference type="InterPro" id="IPR001878">
    <property type="entry name" value="Znf_CCHC"/>
</dbReference>